<dbReference type="Pfam" id="PF06052">
    <property type="entry name" value="3-HAO"/>
    <property type="match status" value="1"/>
</dbReference>
<keyword evidence="4" id="KW-0479">Metal-binding</keyword>
<dbReference type="CDD" id="cd06123">
    <property type="entry name" value="cupin_HAO"/>
    <property type="match status" value="1"/>
</dbReference>
<dbReference type="InterPro" id="IPR010329">
    <property type="entry name" value="3hydroanth_dOase"/>
</dbReference>
<dbReference type="SUPFAM" id="SSF51182">
    <property type="entry name" value="RmlC-like cupins"/>
    <property type="match status" value="1"/>
</dbReference>
<sequence length="177" mass="20582">MFVGGPNTRKDYHIEEGEEVFYQLEGDMVLRVLEQGKHRDVVIRQGEIFLLPARVPHSPQRFANTVGLVVERRRLETELDGLRYYVGDTMDVLFEKWFYCKDLSTQLAPIIQEFFSSEQYRTGKPIPDQLLKEPPFPLSTRSIMEPMSLDAWLDSHRRELQAGTPLSLFGDTYETQV</sequence>
<proteinExistence type="predicted"/>
<comment type="caution">
    <text evidence="8">The sequence shown here is derived from an EMBL/GenBank/DDBJ whole genome shotgun (WGS) entry which is preliminary data.</text>
</comment>
<dbReference type="GO" id="GO:0000334">
    <property type="term" value="F:3-hydroxyanthranilate 3,4-dioxygenase activity"/>
    <property type="evidence" value="ECO:0007669"/>
    <property type="project" value="InterPro"/>
</dbReference>
<dbReference type="NCBIfam" id="TIGR03037">
    <property type="entry name" value="anthran_nbaC"/>
    <property type="match status" value="1"/>
</dbReference>
<protein>
    <submittedName>
        <fullName evidence="8">HAAO isoform 4</fullName>
    </submittedName>
</protein>
<comment type="cofactor">
    <cofactor evidence="1">
        <name>Fe(2+)</name>
        <dbReference type="ChEBI" id="CHEBI:29033"/>
    </cofactor>
</comment>
<evidence type="ECO:0000313" key="8">
    <source>
        <dbReference type="EMBL" id="PNJ80083.1"/>
    </source>
</evidence>
<name>A0A2J8XDH1_PONAB</name>
<dbReference type="Gene3D" id="2.60.120.10">
    <property type="entry name" value="Jelly Rolls"/>
    <property type="match status" value="1"/>
</dbReference>
<dbReference type="GO" id="GO:0005737">
    <property type="term" value="C:cytoplasm"/>
    <property type="evidence" value="ECO:0007669"/>
    <property type="project" value="TreeGrafter"/>
</dbReference>
<dbReference type="PANTHER" id="PTHR15497">
    <property type="entry name" value="3-HYDROXYANTHRANILATE 3,4-DIOXYGENASE"/>
    <property type="match status" value="1"/>
</dbReference>
<evidence type="ECO:0000256" key="6">
    <source>
        <dbReference type="ARBA" id="ARBA00023002"/>
    </source>
</evidence>
<dbReference type="InterPro" id="IPR011051">
    <property type="entry name" value="RmlC_Cupin_sf"/>
</dbReference>
<dbReference type="GO" id="GO:0034354">
    <property type="term" value="P:'de novo' NAD+ biosynthetic process from L-tryptophan"/>
    <property type="evidence" value="ECO:0007669"/>
    <property type="project" value="TreeGrafter"/>
</dbReference>
<gene>
    <name evidence="8" type="ORF">CR201_G0003536</name>
</gene>
<dbReference type="GO" id="GO:0046874">
    <property type="term" value="P:quinolinate metabolic process"/>
    <property type="evidence" value="ECO:0007669"/>
    <property type="project" value="TreeGrafter"/>
</dbReference>
<evidence type="ECO:0000256" key="1">
    <source>
        <dbReference type="ARBA" id="ARBA00001954"/>
    </source>
</evidence>
<evidence type="ECO:0000256" key="3">
    <source>
        <dbReference type="ARBA" id="ARBA00022642"/>
    </source>
</evidence>
<dbReference type="AlphaFoldDB" id="A0A2J8XDH1"/>
<evidence type="ECO:0000256" key="7">
    <source>
        <dbReference type="ARBA" id="ARBA00023004"/>
    </source>
</evidence>
<evidence type="ECO:0000256" key="4">
    <source>
        <dbReference type="ARBA" id="ARBA00022723"/>
    </source>
</evidence>
<keyword evidence="6" id="KW-0560">Oxidoreductase</keyword>
<comment type="function">
    <text evidence="2">Catalyzes the oxidative ring opening of 3-hydroxyanthranilate to 2-amino-3-carboxymuconate semialdehyde, which spontaneously cyclizes to quinolinate.</text>
</comment>
<reference evidence="8" key="1">
    <citation type="submission" date="2017-12" db="EMBL/GenBank/DDBJ databases">
        <title>High-resolution comparative analysis of great ape genomes.</title>
        <authorList>
            <person name="Pollen A."/>
            <person name="Hastie A."/>
            <person name="Hormozdiari F."/>
            <person name="Dougherty M."/>
            <person name="Liu R."/>
            <person name="Chaisson M."/>
            <person name="Hoppe E."/>
            <person name="Hill C."/>
            <person name="Pang A."/>
            <person name="Hillier L."/>
            <person name="Baker C."/>
            <person name="Armstrong J."/>
            <person name="Shendure J."/>
            <person name="Paten B."/>
            <person name="Wilson R."/>
            <person name="Chao H."/>
            <person name="Schneider V."/>
            <person name="Ventura M."/>
            <person name="Kronenberg Z."/>
            <person name="Murali S."/>
            <person name="Gordon D."/>
            <person name="Cantsilieris S."/>
            <person name="Munson K."/>
            <person name="Nelson B."/>
            <person name="Raja A."/>
            <person name="Underwood J."/>
            <person name="Diekhans M."/>
            <person name="Fiddes I."/>
            <person name="Haussler D."/>
            <person name="Eichler E."/>
        </authorList>
    </citation>
    <scope>NUCLEOTIDE SEQUENCE [LARGE SCALE GENOMIC DNA]</scope>
    <source>
        <strain evidence="8">Susie</strain>
    </source>
</reference>
<organism evidence="8">
    <name type="scientific">Pongo abelii</name>
    <name type="common">Sumatran orangutan</name>
    <name type="synonym">Pongo pygmaeus abelii</name>
    <dbReference type="NCBI Taxonomy" id="9601"/>
    <lineage>
        <taxon>Eukaryota</taxon>
        <taxon>Metazoa</taxon>
        <taxon>Chordata</taxon>
        <taxon>Craniata</taxon>
        <taxon>Vertebrata</taxon>
        <taxon>Euteleostomi</taxon>
        <taxon>Mammalia</taxon>
        <taxon>Eutheria</taxon>
        <taxon>Euarchontoglires</taxon>
        <taxon>Primates</taxon>
        <taxon>Haplorrhini</taxon>
        <taxon>Catarrhini</taxon>
        <taxon>Hominidae</taxon>
        <taxon>Pongo</taxon>
    </lineage>
</organism>
<dbReference type="GO" id="GO:0005506">
    <property type="term" value="F:iron ion binding"/>
    <property type="evidence" value="ECO:0007669"/>
    <property type="project" value="InterPro"/>
</dbReference>
<feature type="non-terminal residue" evidence="8">
    <location>
        <position position="177"/>
    </location>
</feature>
<keyword evidence="5" id="KW-0223">Dioxygenase</keyword>
<dbReference type="InterPro" id="IPR014710">
    <property type="entry name" value="RmlC-like_jellyroll"/>
</dbReference>
<evidence type="ECO:0000256" key="5">
    <source>
        <dbReference type="ARBA" id="ARBA00022964"/>
    </source>
</evidence>
<dbReference type="EMBL" id="NDHI03003368">
    <property type="protein sequence ID" value="PNJ80083.1"/>
    <property type="molecule type" value="Genomic_DNA"/>
</dbReference>
<keyword evidence="7" id="KW-0408">Iron</keyword>
<keyword evidence="3" id="KW-0662">Pyridine nucleotide biosynthesis</keyword>
<accession>A0A2J8XDH1</accession>
<dbReference type="PANTHER" id="PTHR15497:SF1">
    <property type="entry name" value="3-HYDROXYANTHRANILATE 3,4-DIOXYGENASE"/>
    <property type="match status" value="1"/>
</dbReference>
<evidence type="ECO:0000256" key="2">
    <source>
        <dbReference type="ARBA" id="ARBA00002752"/>
    </source>
</evidence>